<dbReference type="PROSITE" id="PS00181">
    <property type="entry name" value="GLNA_ATP"/>
    <property type="match status" value="1"/>
</dbReference>
<evidence type="ECO:0000256" key="18">
    <source>
        <dbReference type="RuleBase" id="RU000387"/>
    </source>
</evidence>
<dbReference type="InterPro" id="IPR008147">
    <property type="entry name" value="Gln_synt_N"/>
</dbReference>
<evidence type="ECO:0000256" key="15">
    <source>
        <dbReference type="PIRSR" id="PIRSR604809-50"/>
    </source>
</evidence>
<evidence type="ECO:0000313" key="23">
    <source>
        <dbReference type="Proteomes" id="UP000594464"/>
    </source>
</evidence>
<dbReference type="GO" id="GO:0019740">
    <property type="term" value="P:nitrogen utilization"/>
    <property type="evidence" value="ECO:0007669"/>
    <property type="project" value="TreeGrafter"/>
</dbReference>
<keyword evidence="6 15" id="KW-0597">Phosphoprotein</keyword>
<dbReference type="GO" id="GO:0016020">
    <property type="term" value="C:membrane"/>
    <property type="evidence" value="ECO:0007669"/>
    <property type="project" value="TreeGrafter"/>
</dbReference>
<evidence type="ECO:0000256" key="2">
    <source>
        <dbReference type="ARBA" id="ARBA00009897"/>
    </source>
</evidence>
<feature type="binding site" evidence="14">
    <location>
        <position position="269"/>
    </location>
    <ligand>
        <name>Mg(2+)</name>
        <dbReference type="ChEBI" id="CHEBI:18420"/>
        <label>1</label>
    </ligand>
</feature>
<dbReference type="Gene3D" id="3.10.20.70">
    <property type="entry name" value="Glutamine synthetase, N-terminal domain"/>
    <property type="match status" value="1"/>
</dbReference>
<dbReference type="GO" id="GO:0005524">
    <property type="term" value="F:ATP binding"/>
    <property type="evidence" value="ECO:0007669"/>
    <property type="project" value="UniProtKB-KW"/>
</dbReference>
<feature type="binding site" evidence="13">
    <location>
        <begin position="271"/>
        <end position="273"/>
    </location>
    <ligand>
        <name>ATP</name>
        <dbReference type="ChEBI" id="CHEBI:30616"/>
    </ligand>
</feature>
<dbReference type="GO" id="GO:0006542">
    <property type="term" value="P:glutamine biosynthetic process"/>
    <property type="evidence" value="ECO:0007669"/>
    <property type="project" value="InterPro"/>
</dbReference>
<dbReference type="GO" id="GO:0046872">
    <property type="term" value="F:metal ion binding"/>
    <property type="evidence" value="ECO:0007669"/>
    <property type="project" value="UniProtKB-KW"/>
</dbReference>
<dbReference type="GO" id="GO:0004356">
    <property type="term" value="F:glutamine synthetase activity"/>
    <property type="evidence" value="ECO:0007669"/>
    <property type="project" value="UniProtKB-EC"/>
</dbReference>
<dbReference type="KEGG" id="nva:G3M78_00310"/>
<comment type="subcellular location">
    <subcellularLocation>
        <location evidence="1 18">Cytoplasm</location>
    </subcellularLocation>
</comment>
<feature type="binding site" evidence="13">
    <location>
        <position position="207"/>
    </location>
    <ligand>
        <name>ATP</name>
        <dbReference type="ChEBI" id="CHEBI:30616"/>
    </ligand>
</feature>
<proteinExistence type="inferred from homology"/>
<evidence type="ECO:0000259" key="20">
    <source>
        <dbReference type="PROSITE" id="PS51986"/>
    </source>
</evidence>
<feature type="binding site" evidence="12">
    <location>
        <position position="339"/>
    </location>
    <ligand>
        <name>L-glutamate</name>
        <dbReference type="ChEBI" id="CHEBI:29985"/>
    </ligand>
</feature>
<feature type="binding site" evidence="14">
    <location>
        <position position="358"/>
    </location>
    <ligand>
        <name>Mg(2+)</name>
        <dbReference type="ChEBI" id="CHEBI:18420"/>
        <label>1</label>
    </ligand>
</feature>
<dbReference type="EMBL" id="CP048620">
    <property type="protein sequence ID" value="QPJ63932.1"/>
    <property type="molecule type" value="Genomic_DNA"/>
</dbReference>
<evidence type="ECO:0000259" key="21">
    <source>
        <dbReference type="PROSITE" id="PS51987"/>
    </source>
</evidence>
<feature type="binding site" evidence="13">
    <location>
        <position position="353"/>
    </location>
    <ligand>
        <name>ATP</name>
        <dbReference type="ChEBI" id="CHEBI:30616"/>
    </ligand>
</feature>
<keyword evidence="11 14" id="KW-0460">Magnesium</keyword>
<keyword evidence="9 13" id="KW-0547">Nucleotide-binding</keyword>
<feature type="binding site" evidence="12">
    <location>
        <begin position="264"/>
        <end position="265"/>
    </location>
    <ligand>
        <name>L-glutamate</name>
        <dbReference type="ChEBI" id="CHEBI:29985"/>
    </ligand>
</feature>
<evidence type="ECO:0000256" key="10">
    <source>
        <dbReference type="ARBA" id="ARBA00022840"/>
    </source>
</evidence>
<evidence type="ECO:0000256" key="12">
    <source>
        <dbReference type="PIRSR" id="PIRSR604809-1"/>
    </source>
</evidence>
<organism evidence="22 23">
    <name type="scientific">Candidatus Nitrohelix vancouverensis</name>
    <dbReference type="NCBI Taxonomy" id="2705534"/>
    <lineage>
        <taxon>Bacteria</taxon>
        <taxon>Pseudomonadati</taxon>
        <taxon>Nitrospinota/Tectimicrobiota group</taxon>
        <taxon>Nitrospinota</taxon>
        <taxon>Nitrospinia</taxon>
        <taxon>Nitrospinales</taxon>
        <taxon>Nitrospinaceae</taxon>
        <taxon>Candidatus Nitrohelix</taxon>
    </lineage>
</organism>
<feature type="domain" description="GS catalytic" evidence="21">
    <location>
        <begin position="105"/>
        <end position="470"/>
    </location>
</feature>
<evidence type="ECO:0000256" key="3">
    <source>
        <dbReference type="ARBA" id="ARBA00011354"/>
    </source>
</evidence>
<dbReference type="InterPro" id="IPR027303">
    <property type="entry name" value="Gln_synth_gly_rich_site"/>
</dbReference>
<dbReference type="InterPro" id="IPR014746">
    <property type="entry name" value="Gln_synth/guanido_kin_cat_dom"/>
</dbReference>
<feature type="modified residue" description="O-AMP-tyrosine" evidence="15">
    <location>
        <position position="398"/>
    </location>
</feature>
<comment type="catalytic activity">
    <reaction evidence="19">
        <text>L-glutamate + NH4(+) + ATP = L-glutamine + ADP + phosphate + H(+)</text>
        <dbReference type="Rhea" id="RHEA:16169"/>
        <dbReference type="ChEBI" id="CHEBI:15378"/>
        <dbReference type="ChEBI" id="CHEBI:28938"/>
        <dbReference type="ChEBI" id="CHEBI:29985"/>
        <dbReference type="ChEBI" id="CHEBI:30616"/>
        <dbReference type="ChEBI" id="CHEBI:43474"/>
        <dbReference type="ChEBI" id="CHEBI:58359"/>
        <dbReference type="ChEBI" id="CHEBI:456216"/>
        <dbReference type="EC" id="6.3.1.2"/>
    </reaction>
</comment>
<dbReference type="InterPro" id="IPR004809">
    <property type="entry name" value="Gln_synth_I"/>
</dbReference>
<keyword evidence="8 14" id="KW-0479">Metal-binding</keyword>
<feature type="domain" description="GS beta-grasp" evidence="20">
    <location>
        <begin position="13"/>
        <end position="97"/>
    </location>
</feature>
<feature type="binding site" evidence="14">
    <location>
        <position position="212"/>
    </location>
    <ligand>
        <name>Mg(2+)</name>
        <dbReference type="ChEBI" id="CHEBI:18420"/>
        <label>1</label>
    </ligand>
</feature>
<dbReference type="Pfam" id="PF00120">
    <property type="entry name" value="Gln-synt_C"/>
    <property type="match status" value="1"/>
</dbReference>
<comment type="similarity">
    <text evidence="2 16 17">Belongs to the glutamine synthetase family.</text>
</comment>
<evidence type="ECO:0000256" key="16">
    <source>
        <dbReference type="PROSITE-ProRule" id="PRU01330"/>
    </source>
</evidence>
<reference evidence="23" key="1">
    <citation type="submission" date="2020-02" db="EMBL/GenBank/DDBJ databases">
        <title>Genomic and physiological characterization of two novel Nitrospinaceae genera.</title>
        <authorList>
            <person name="Mueller A.J."/>
            <person name="Jung M.-Y."/>
            <person name="Strachan C.R."/>
            <person name="Herbold C.W."/>
            <person name="Kirkegaard R.H."/>
            <person name="Daims H."/>
        </authorList>
    </citation>
    <scope>NUCLEOTIDE SEQUENCE [LARGE SCALE GENOMIC DNA]</scope>
</reference>
<dbReference type="EC" id="6.3.1.2" evidence="19"/>
<dbReference type="Pfam" id="PF03951">
    <property type="entry name" value="Gln-synt_N"/>
    <property type="match status" value="1"/>
</dbReference>
<gene>
    <name evidence="22" type="primary">glnA</name>
    <name evidence="22" type="ORF">G3M78_00310</name>
</gene>
<evidence type="ECO:0000256" key="4">
    <source>
        <dbReference type="ARBA" id="ARBA00021364"/>
    </source>
</evidence>
<evidence type="ECO:0000256" key="6">
    <source>
        <dbReference type="ARBA" id="ARBA00022553"/>
    </source>
</evidence>
<evidence type="ECO:0000256" key="17">
    <source>
        <dbReference type="RuleBase" id="RU000384"/>
    </source>
</evidence>
<dbReference type="PROSITE" id="PS51986">
    <property type="entry name" value="GS_BETA_GRASP"/>
    <property type="match status" value="1"/>
</dbReference>
<feature type="binding site" evidence="14">
    <location>
        <position position="132"/>
    </location>
    <ligand>
        <name>Mg(2+)</name>
        <dbReference type="ChEBI" id="CHEBI:18420"/>
        <label>1</label>
    </ligand>
</feature>
<sequence length="470" mass="52850">MTPKEVLDFSKKNNVEIIDLKFMDLLGTWQHFSVPVSELEEHLFEDGLGFDGSSIRGWQAINASDMLVIPDATTAVMDPFMQIPTLSMLCNIFDPITKEKYSRDPRNIAQKAEAYLQSTGIGDTAYFGPEAEFFIFDDVRYRIDINQSFYFVDSVEGNWNTGRDEGPNLAYKPRHKEGYFPVSPADGLQDIRTEMMLLMQKVGIAMECHHHEVATGGQCEIDMRFSPLVKCADNLMWFKYVVRNVAKRHGKTATFMPKPLFGDNGSGMHIHQSIWKAGKPLFAGNGYAGFSEMGMHYIGGILKHAPAICAFAAPTTNSYKRLVPGYEAPVNLAYSSRNRSASVRIPMYSPSPKAKRMEARFPDPTANGYLTFAAMLMAGLDGIENKIDPGEPLDKDIYALGPEELANIPTLPHSLEDSLKALEADHDFLLKGDVFTQDVVDKWIDYKMTNEVEQVRLRPNPLEFQMYYDA</sequence>
<dbReference type="SUPFAM" id="SSF54368">
    <property type="entry name" value="Glutamine synthetase, N-terminal domain"/>
    <property type="match status" value="1"/>
</dbReference>
<keyword evidence="5 18" id="KW-0963">Cytoplasm</keyword>
<dbReference type="InterPro" id="IPR008146">
    <property type="entry name" value="Gln_synth_cat_dom"/>
</dbReference>
<comment type="cofactor">
    <cofactor evidence="14">
        <name>Mg(2+)</name>
        <dbReference type="ChEBI" id="CHEBI:18420"/>
    </cofactor>
    <text evidence="14">Binds 2 Mg(2+) ions per subunit.</text>
</comment>
<keyword evidence="10 13" id="KW-0067">ATP-binding</keyword>
<dbReference type="PROSITE" id="PS00180">
    <property type="entry name" value="GLNA_1"/>
    <property type="match status" value="1"/>
</dbReference>
<dbReference type="Proteomes" id="UP000594464">
    <property type="component" value="Chromosome"/>
</dbReference>
<dbReference type="InterPro" id="IPR036651">
    <property type="entry name" value="Gln_synt_N_sf"/>
</dbReference>
<feature type="binding site" evidence="12">
    <location>
        <position position="327"/>
    </location>
    <ligand>
        <name>L-glutamate</name>
        <dbReference type="ChEBI" id="CHEBI:29985"/>
    </ligand>
</feature>
<dbReference type="PROSITE" id="PS00182">
    <property type="entry name" value="GLNA_ADENYLATION"/>
    <property type="match status" value="1"/>
</dbReference>
<comment type="subunit">
    <text evidence="3 18">Oligomer of 12 subunits arranged in the form of two hexagons.</text>
</comment>
<accession>A0A7T0BZV0</accession>
<dbReference type="InterPro" id="IPR027302">
    <property type="entry name" value="Gln_synth_N_conserv_site"/>
</dbReference>
<feature type="binding site" evidence="12">
    <location>
        <position position="321"/>
    </location>
    <ligand>
        <name>L-glutamate</name>
        <dbReference type="ChEBI" id="CHEBI:29985"/>
    </ligand>
</feature>
<feature type="binding site" evidence="14">
    <location>
        <position position="220"/>
    </location>
    <ligand>
        <name>Mg(2+)</name>
        <dbReference type="ChEBI" id="CHEBI:18420"/>
        <label>1</label>
    </ligand>
</feature>
<name>A0A7T0BZV0_9BACT</name>
<evidence type="ECO:0000256" key="13">
    <source>
        <dbReference type="PIRSR" id="PIRSR604809-2"/>
    </source>
</evidence>
<dbReference type="GO" id="GO:0005737">
    <property type="term" value="C:cytoplasm"/>
    <property type="evidence" value="ECO:0007669"/>
    <property type="project" value="UniProtKB-SubCell"/>
</dbReference>
<dbReference type="PANTHER" id="PTHR43407:SF1">
    <property type="entry name" value="LENGSIN"/>
    <property type="match status" value="1"/>
</dbReference>
<dbReference type="PROSITE" id="PS51987">
    <property type="entry name" value="GS_CATALYTIC"/>
    <property type="match status" value="1"/>
</dbReference>
<feature type="binding site" evidence="13">
    <location>
        <position position="339"/>
    </location>
    <ligand>
        <name>ATP</name>
        <dbReference type="ChEBI" id="CHEBI:30616"/>
    </ligand>
</feature>
<feature type="binding site" evidence="14">
    <location>
        <position position="130"/>
    </location>
    <ligand>
        <name>Mg(2+)</name>
        <dbReference type="ChEBI" id="CHEBI:18420"/>
        <label>1</label>
    </ligand>
</feature>
<dbReference type="FunFam" id="3.30.590.10:FF:000001">
    <property type="entry name" value="Glutamine synthetase"/>
    <property type="match status" value="1"/>
</dbReference>
<dbReference type="PANTHER" id="PTHR43407">
    <property type="entry name" value="GLUTAMINE SYNTHETASE"/>
    <property type="match status" value="1"/>
</dbReference>
<evidence type="ECO:0000256" key="7">
    <source>
        <dbReference type="ARBA" id="ARBA00022598"/>
    </source>
</evidence>
<dbReference type="NCBIfam" id="TIGR00653">
    <property type="entry name" value="GlnA"/>
    <property type="match status" value="1"/>
</dbReference>
<keyword evidence="7 19" id="KW-0436">Ligase</keyword>
<evidence type="ECO:0000256" key="14">
    <source>
        <dbReference type="PIRSR" id="PIRSR604809-3"/>
    </source>
</evidence>
<dbReference type="SUPFAM" id="SSF55931">
    <property type="entry name" value="Glutamine synthetase/guanido kinase"/>
    <property type="match status" value="1"/>
</dbReference>
<evidence type="ECO:0000313" key="22">
    <source>
        <dbReference type="EMBL" id="QPJ63932.1"/>
    </source>
</evidence>
<protein>
    <recommendedName>
        <fullName evidence="4 19">Glutamine synthetase</fullName>
        <ecNumber evidence="19">6.3.1.2</ecNumber>
    </recommendedName>
</protein>
<dbReference type="Gene3D" id="3.30.590.10">
    <property type="entry name" value="Glutamine synthetase/guanido kinase, catalytic domain"/>
    <property type="match status" value="1"/>
</dbReference>
<evidence type="ECO:0000256" key="1">
    <source>
        <dbReference type="ARBA" id="ARBA00004496"/>
    </source>
</evidence>
<evidence type="ECO:0000256" key="8">
    <source>
        <dbReference type="ARBA" id="ARBA00022723"/>
    </source>
</evidence>
<evidence type="ECO:0000256" key="11">
    <source>
        <dbReference type="ARBA" id="ARBA00022842"/>
    </source>
</evidence>
<dbReference type="SMART" id="SM01230">
    <property type="entry name" value="Gln-synt_C"/>
    <property type="match status" value="1"/>
</dbReference>
<evidence type="ECO:0000256" key="9">
    <source>
        <dbReference type="ARBA" id="ARBA00022741"/>
    </source>
</evidence>
<evidence type="ECO:0000256" key="5">
    <source>
        <dbReference type="ARBA" id="ARBA00022490"/>
    </source>
</evidence>
<dbReference type="AlphaFoldDB" id="A0A7T0BZV0"/>
<evidence type="ECO:0000256" key="19">
    <source>
        <dbReference type="RuleBase" id="RU004356"/>
    </source>
</evidence>
<dbReference type="InterPro" id="IPR001637">
    <property type="entry name" value="Gln_synth_I_adenylation_site"/>
</dbReference>
<feature type="binding site" evidence="12">
    <location>
        <position position="360"/>
    </location>
    <ligand>
        <name>L-glutamate</name>
        <dbReference type="ChEBI" id="CHEBI:29985"/>
    </ligand>
</feature>